<reference evidence="3 4" key="1">
    <citation type="submission" date="2020-01" db="EMBL/GenBank/DDBJ databases">
        <title>Genomes of bacteria type strains.</title>
        <authorList>
            <person name="Chen J."/>
            <person name="Zhu S."/>
            <person name="Yang J."/>
        </authorList>
    </citation>
    <scope>NUCLEOTIDE SEQUENCE [LARGE SCALE GENOMIC DNA]</scope>
    <source>
        <strain evidence="3 4">LMG 24078</strain>
    </source>
</reference>
<dbReference type="Proteomes" id="UP000471381">
    <property type="component" value="Unassembled WGS sequence"/>
</dbReference>
<sequence>MMPSLQQSQSEFVQAIKDPSTLNAKNDEHLRRMKIYQSLFFSNINGFVSSALPVLKSIIIAQHGESQWEQVIRQFFIEHQCRSPYFNDISKEFVEYLATSPAFGFELPAFSCELAHYEWLELDVATRSSSENNAFYKPGQDIEEVKVSPFATLASYSYAVHLIGPDHMPDSPMDVPQYYVVYRDEEYQVQFVHLTAMTAMLVHTIEVAEEGISLAVLANQLIEQAPSIPQATLKAGMEQTVVELLQKGILMPV</sequence>
<dbReference type="AlphaFoldDB" id="A0A6N9TIQ4"/>
<dbReference type="Gene3D" id="3.90.930.50">
    <property type="match status" value="1"/>
</dbReference>
<dbReference type="Pfam" id="PF22106">
    <property type="entry name" value="NGO1945_C"/>
    <property type="match status" value="1"/>
</dbReference>
<dbReference type="InterPro" id="IPR018640">
    <property type="entry name" value="DUF2063"/>
</dbReference>
<gene>
    <name evidence="3" type="ORF">GTQ48_16900</name>
</gene>
<evidence type="ECO:0000259" key="1">
    <source>
        <dbReference type="Pfam" id="PF09836"/>
    </source>
</evidence>
<organism evidence="3 4">
    <name type="scientific">Alteromonas genovensis</name>
    <dbReference type="NCBI Taxonomy" id="471225"/>
    <lineage>
        <taxon>Bacteria</taxon>
        <taxon>Pseudomonadati</taxon>
        <taxon>Pseudomonadota</taxon>
        <taxon>Gammaproteobacteria</taxon>
        <taxon>Alteromonadales</taxon>
        <taxon>Alteromonadaceae</taxon>
        <taxon>Alteromonas/Salinimonas group</taxon>
        <taxon>Alteromonas</taxon>
    </lineage>
</organism>
<evidence type="ECO:0000313" key="3">
    <source>
        <dbReference type="EMBL" id="NDW17197.1"/>
    </source>
</evidence>
<name>A0A6N9TIQ4_9ALTE</name>
<comment type="caution">
    <text evidence="3">The sequence shown here is derived from an EMBL/GenBank/DDBJ whole genome shotgun (WGS) entry which is preliminary data.</text>
</comment>
<dbReference type="InterPro" id="IPR054098">
    <property type="entry name" value="NGO1945-like_C"/>
</dbReference>
<evidence type="ECO:0000313" key="4">
    <source>
        <dbReference type="Proteomes" id="UP000471381"/>
    </source>
</evidence>
<evidence type="ECO:0000259" key="2">
    <source>
        <dbReference type="Pfam" id="PF22106"/>
    </source>
</evidence>
<dbReference type="Pfam" id="PF09836">
    <property type="entry name" value="DUF2063"/>
    <property type="match status" value="1"/>
</dbReference>
<proteinExistence type="predicted"/>
<keyword evidence="4" id="KW-1185">Reference proteome</keyword>
<protein>
    <submittedName>
        <fullName evidence="3">DUF2063 domain-containing protein</fullName>
    </submittedName>
</protein>
<accession>A0A6N9TIQ4</accession>
<dbReference type="InterPro" id="IPR044922">
    <property type="entry name" value="DUF2063_N_sf"/>
</dbReference>
<feature type="domain" description="Putative DNA-binding" evidence="1">
    <location>
        <begin position="8"/>
        <end position="97"/>
    </location>
</feature>
<dbReference type="EMBL" id="JAAAWO010000016">
    <property type="protein sequence ID" value="NDW17197.1"/>
    <property type="molecule type" value="Genomic_DNA"/>
</dbReference>
<feature type="domain" description="NGO1945-like C-terminal" evidence="2">
    <location>
        <begin position="148"/>
        <end position="244"/>
    </location>
</feature>
<dbReference type="Gene3D" id="1.10.150.690">
    <property type="entry name" value="DUF2063"/>
    <property type="match status" value="1"/>
</dbReference>